<name>S3MQK1_9GAMM</name>
<gene>
    <name evidence="1" type="ORF">F945_03192</name>
</gene>
<evidence type="ECO:0000313" key="1">
    <source>
        <dbReference type="EMBL" id="EPF70175.1"/>
    </source>
</evidence>
<dbReference type="AlphaFoldDB" id="S3MQK1"/>
<protein>
    <submittedName>
        <fullName evidence="1">Uncharacterized protein</fullName>
    </submittedName>
</protein>
<dbReference type="RefSeq" id="WP_016657561.1">
    <property type="nucleotide sequence ID" value="NZ_KE340355.1"/>
</dbReference>
<dbReference type="eggNOG" id="ENOG50308X0">
    <property type="taxonomic scope" value="Bacteria"/>
</dbReference>
<sequence>MQNTVALVDLQGYSPNIQQLTAMLEQYSTLYLFHSQNQCTFTLTELNELSTLINSGQVIILDLPLDCRQEYQYAVLVGQLLVLLDLELSVALWSAQPQAAQLVQLFQQAGLQCTWQQLSVTAPAGKQSTTALSWTHRVRVALDVLLQPIQNHQLFVNYAPLAVRKGLDRLTVTNCDQDSKVSERLQTTQPMATDPIVKQEEAAVQQLRQGIEALIDDAGLDTAVIEDGQADNEIEESLASLHFHPSDQVHFELLRQLQQKQAVMPKDIYLLKDLLSEVFPEADANLMIKALIKRGYIHWNGHEVIYSYEMYLN</sequence>
<evidence type="ECO:0000313" key="2">
    <source>
        <dbReference type="Proteomes" id="UP000014568"/>
    </source>
</evidence>
<dbReference type="OrthoDB" id="6711682at2"/>
<dbReference type="HOGENOM" id="CLU_828019_0_0_6"/>
<dbReference type="Proteomes" id="UP000014568">
    <property type="component" value="Unassembled WGS sequence"/>
</dbReference>
<dbReference type="PATRIC" id="fig|421052.3.peg.3125"/>
<reference evidence="1 2" key="1">
    <citation type="submission" date="2013-06" db="EMBL/GenBank/DDBJ databases">
        <title>The Genome Sequence of Acinetobacter rudis CIP 110305.</title>
        <authorList>
            <consortium name="The Broad Institute Genome Sequencing Platform"/>
            <consortium name="The Broad Institute Genome Sequencing Center for Infectious Disease"/>
            <person name="Cerqueira G."/>
            <person name="Feldgarden M."/>
            <person name="Courvalin P."/>
            <person name="Perichon B."/>
            <person name="Grillot-Courvalin C."/>
            <person name="Clermont D."/>
            <person name="Rocha E."/>
            <person name="Yoon E.-J."/>
            <person name="Nemec A."/>
            <person name="Young S.K."/>
            <person name="Zeng Q."/>
            <person name="Gargeya S."/>
            <person name="Fitzgerald M."/>
            <person name="Abouelleil A."/>
            <person name="Alvarado L."/>
            <person name="Berlin A.M."/>
            <person name="Chapman S.B."/>
            <person name="Dewar J."/>
            <person name="Goldberg J."/>
            <person name="Griggs A."/>
            <person name="Gujja S."/>
            <person name="Hansen M."/>
            <person name="Howarth C."/>
            <person name="Imamovic A."/>
            <person name="Larimer J."/>
            <person name="McCowan C."/>
            <person name="Murphy C."/>
            <person name="Pearson M."/>
            <person name="Priest M."/>
            <person name="Roberts A."/>
            <person name="Saif S."/>
            <person name="Shea T."/>
            <person name="Sykes S."/>
            <person name="Wortman J."/>
            <person name="Nusbaum C."/>
            <person name="Birren B."/>
        </authorList>
    </citation>
    <scope>NUCLEOTIDE SEQUENCE [LARGE SCALE GENOMIC DNA]</scope>
    <source>
        <strain evidence="1 2">CIP 110305</strain>
    </source>
</reference>
<accession>S3MQK1</accession>
<dbReference type="EMBL" id="ATGI01000038">
    <property type="protein sequence ID" value="EPF70175.1"/>
    <property type="molecule type" value="Genomic_DNA"/>
</dbReference>
<comment type="caution">
    <text evidence="1">The sequence shown here is derived from an EMBL/GenBank/DDBJ whole genome shotgun (WGS) entry which is preliminary data.</text>
</comment>
<dbReference type="STRING" id="632955.GCA_000829675_00620"/>
<proteinExistence type="predicted"/>
<organism evidence="1 2">
    <name type="scientific">Acinetobacter rudis CIP 110305</name>
    <dbReference type="NCBI Taxonomy" id="421052"/>
    <lineage>
        <taxon>Bacteria</taxon>
        <taxon>Pseudomonadati</taxon>
        <taxon>Pseudomonadota</taxon>
        <taxon>Gammaproteobacteria</taxon>
        <taxon>Moraxellales</taxon>
        <taxon>Moraxellaceae</taxon>
        <taxon>Acinetobacter</taxon>
    </lineage>
</organism>
<keyword evidence="2" id="KW-1185">Reference proteome</keyword>